<keyword evidence="1" id="KW-0472">Membrane</keyword>
<keyword evidence="1" id="KW-0812">Transmembrane</keyword>
<proteinExistence type="predicted"/>
<keyword evidence="3" id="KW-1185">Reference proteome</keyword>
<keyword evidence="1" id="KW-1133">Transmembrane helix</keyword>
<gene>
    <name evidence="2" type="ORF">PSON_ATCC_30995.1.T0480173</name>
</gene>
<reference evidence="2" key="1">
    <citation type="submission" date="2021-01" db="EMBL/GenBank/DDBJ databases">
        <authorList>
            <consortium name="Genoscope - CEA"/>
            <person name="William W."/>
        </authorList>
    </citation>
    <scope>NUCLEOTIDE SEQUENCE</scope>
</reference>
<evidence type="ECO:0000313" key="3">
    <source>
        <dbReference type="Proteomes" id="UP000692954"/>
    </source>
</evidence>
<dbReference type="EMBL" id="CAJJDN010000048">
    <property type="protein sequence ID" value="CAD8085469.1"/>
    <property type="molecule type" value="Genomic_DNA"/>
</dbReference>
<comment type="caution">
    <text evidence="2">The sequence shown here is derived from an EMBL/GenBank/DDBJ whole genome shotgun (WGS) entry which is preliminary data.</text>
</comment>
<protein>
    <submittedName>
        <fullName evidence="2">Uncharacterized protein</fullName>
    </submittedName>
</protein>
<sequence>MKALNIVIQSIIRTTIQKKIKLNDGVSAYNKLGNSQVFLFIFIIFSIALNNHSMINSQSSVFLKHIL</sequence>
<evidence type="ECO:0000313" key="2">
    <source>
        <dbReference type="EMBL" id="CAD8085469.1"/>
    </source>
</evidence>
<accession>A0A8S1N298</accession>
<organism evidence="2 3">
    <name type="scientific">Paramecium sonneborni</name>
    <dbReference type="NCBI Taxonomy" id="65129"/>
    <lineage>
        <taxon>Eukaryota</taxon>
        <taxon>Sar</taxon>
        <taxon>Alveolata</taxon>
        <taxon>Ciliophora</taxon>
        <taxon>Intramacronucleata</taxon>
        <taxon>Oligohymenophorea</taxon>
        <taxon>Peniculida</taxon>
        <taxon>Parameciidae</taxon>
        <taxon>Paramecium</taxon>
    </lineage>
</organism>
<feature type="transmembrane region" description="Helical" evidence="1">
    <location>
        <begin position="37"/>
        <end position="55"/>
    </location>
</feature>
<evidence type="ECO:0000256" key="1">
    <source>
        <dbReference type="SAM" id="Phobius"/>
    </source>
</evidence>
<name>A0A8S1N298_9CILI</name>
<dbReference type="AlphaFoldDB" id="A0A8S1N298"/>
<dbReference type="Proteomes" id="UP000692954">
    <property type="component" value="Unassembled WGS sequence"/>
</dbReference>